<feature type="domain" description="R3H" evidence="4">
    <location>
        <begin position="141"/>
        <end position="207"/>
    </location>
</feature>
<dbReference type="SMART" id="SM00393">
    <property type="entry name" value="R3H"/>
    <property type="match status" value="1"/>
</dbReference>
<gene>
    <name evidence="5" type="ORF">TDSAC_1805</name>
</gene>
<dbReference type="SMART" id="SM01245">
    <property type="entry name" value="Jag_N"/>
    <property type="match status" value="1"/>
</dbReference>
<dbReference type="EMBL" id="CP020921">
    <property type="protein sequence ID" value="AWB11139.1"/>
    <property type="molecule type" value="Genomic_DNA"/>
</dbReference>
<dbReference type="PANTHER" id="PTHR35800">
    <property type="entry name" value="PROTEIN JAG"/>
    <property type="match status" value="1"/>
</dbReference>
<evidence type="ECO:0000313" key="6">
    <source>
        <dbReference type="Proteomes" id="UP000244792"/>
    </source>
</evidence>
<dbReference type="PROSITE" id="PS51061">
    <property type="entry name" value="R3H"/>
    <property type="match status" value="1"/>
</dbReference>
<protein>
    <submittedName>
        <fullName evidence="5">SpoIIIJ-associated protein</fullName>
    </submittedName>
</protein>
<proteinExistence type="predicted"/>
<keyword evidence="6" id="KW-1185">Reference proteome</keyword>
<evidence type="ECO:0000256" key="1">
    <source>
        <dbReference type="ARBA" id="ARBA00022960"/>
    </source>
</evidence>
<dbReference type="InterPro" id="IPR032782">
    <property type="entry name" value="KhpB_N"/>
</dbReference>
<keyword evidence="3" id="KW-0961">Cell wall biogenesis/degradation</keyword>
<keyword evidence="1" id="KW-0133">Cell shape</keyword>
<dbReference type="Gene3D" id="3.30.300.20">
    <property type="match status" value="1"/>
</dbReference>
<accession>A0A2R4W2V1</accession>
<dbReference type="InterPro" id="IPR001374">
    <property type="entry name" value="R3H_dom"/>
</dbReference>
<dbReference type="Proteomes" id="UP000244792">
    <property type="component" value="Chromosome"/>
</dbReference>
<dbReference type="PANTHER" id="PTHR35800:SF1">
    <property type="entry name" value="RNA-BINDING PROTEIN KHPB"/>
    <property type="match status" value="1"/>
</dbReference>
<dbReference type="Pfam" id="PF01424">
    <property type="entry name" value="R3H"/>
    <property type="match status" value="1"/>
</dbReference>
<dbReference type="GO" id="GO:0003723">
    <property type="term" value="F:RNA binding"/>
    <property type="evidence" value="ECO:0007669"/>
    <property type="project" value="InterPro"/>
</dbReference>
<reference evidence="5 6" key="1">
    <citation type="submission" date="2017-04" db="EMBL/GenBank/DDBJ databases">
        <title>Genomic insights into metabolism of Thermodesulfobium acidiphilum.</title>
        <authorList>
            <person name="Toshchakov S.V."/>
            <person name="Frolov E.N."/>
            <person name="Kublanov I.V."/>
            <person name="Samarov N.I."/>
            <person name="Novikov A."/>
            <person name="Lebedinsky A.V."/>
            <person name="Bonch-Osmolovskaya E.A."/>
            <person name="Chernyh N.A."/>
        </authorList>
    </citation>
    <scope>NUCLEOTIDE SEQUENCE [LARGE SCALE GENOMIC DNA]</scope>
    <source>
        <strain evidence="5 6">3127-1</strain>
    </source>
</reference>
<dbReference type="GO" id="GO:0008360">
    <property type="term" value="P:regulation of cell shape"/>
    <property type="evidence" value="ECO:0007669"/>
    <property type="project" value="UniProtKB-KW"/>
</dbReference>
<organism evidence="5 6">
    <name type="scientific">Thermodesulfobium acidiphilum</name>
    <dbReference type="NCBI Taxonomy" id="1794699"/>
    <lineage>
        <taxon>Bacteria</taxon>
        <taxon>Pseudomonadati</taxon>
        <taxon>Thermodesulfobiota</taxon>
        <taxon>Thermodesulfobiia</taxon>
        <taxon>Thermodesulfobiales</taxon>
        <taxon>Thermodesulfobiaceae</taxon>
        <taxon>Thermodesulfobium</taxon>
    </lineage>
</organism>
<dbReference type="InterPro" id="IPR038247">
    <property type="entry name" value="Jag_N_dom_sf"/>
</dbReference>
<dbReference type="SUPFAM" id="SSF82708">
    <property type="entry name" value="R3H domain"/>
    <property type="match status" value="1"/>
</dbReference>
<sequence>MIKEIVVSAKSKEEAIKKGLELLGIDEDSKYDFEVLELPKKGLLGIGSREAKIILRYSPTIDELISKVMESLIKEIPNSSFSIDFNLNENVLYVEVKGENLGCLIGRHGLILKSIEFLLNRIAKVNFNNYQVNLDINNYWKDRISFLYELSDKLVKKCIKYKKKVEFLPLPAHERKVIHVYLSKRNDLAVYSVGVGRNRHIVIEPLNNDKKR</sequence>
<evidence type="ECO:0000259" key="4">
    <source>
        <dbReference type="PROSITE" id="PS51061"/>
    </source>
</evidence>
<dbReference type="Pfam" id="PF14804">
    <property type="entry name" value="Jag_N"/>
    <property type="match status" value="1"/>
</dbReference>
<dbReference type="Pfam" id="PF13083">
    <property type="entry name" value="KH_KhpA-B"/>
    <property type="match status" value="1"/>
</dbReference>
<dbReference type="AlphaFoldDB" id="A0A2R4W2V1"/>
<evidence type="ECO:0000256" key="2">
    <source>
        <dbReference type="ARBA" id="ARBA00023186"/>
    </source>
</evidence>
<evidence type="ECO:0000313" key="5">
    <source>
        <dbReference type="EMBL" id="AWB11139.1"/>
    </source>
</evidence>
<dbReference type="InterPro" id="IPR015946">
    <property type="entry name" value="KH_dom-like_a/b"/>
</dbReference>
<dbReference type="Gene3D" id="3.30.1370.50">
    <property type="entry name" value="R3H-like domain"/>
    <property type="match status" value="1"/>
</dbReference>
<dbReference type="InterPro" id="IPR036867">
    <property type="entry name" value="R3H_dom_sf"/>
</dbReference>
<keyword evidence="2" id="KW-0143">Chaperone</keyword>
<evidence type="ECO:0000256" key="3">
    <source>
        <dbReference type="ARBA" id="ARBA00023316"/>
    </source>
</evidence>
<dbReference type="KEGG" id="taci:TDSAC_1805"/>
<dbReference type="Gene3D" id="3.30.30.80">
    <property type="entry name" value="probable RNA-binding protein from clostridium symbiosum atcc 14940"/>
    <property type="match status" value="1"/>
</dbReference>
<dbReference type="InterPro" id="IPR039247">
    <property type="entry name" value="KhpB"/>
</dbReference>
<dbReference type="GO" id="GO:0071555">
    <property type="term" value="P:cell wall organization"/>
    <property type="evidence" value="ECO:0007669"/>
    <property type="project" value="UniProtKB-KW"/>
</dbReference>
<dbReference type="NCBIfam" id="NF041568">
    <property type="entry name" value="Jag_EloR"/>
    <property type="match status" value="1"/>
</dbReference>
<name>A0A2R4W2V1_THEAF</name>